<name>A0A7J7J6Y5_BUGNE</name>
<dbReference type="AlphaFoldDB" id="A0A7J7J6Y5"/>
<keyword evidence="2" id="KW-1185">Reference proteome</keyword>
<protein>
    <submittedName>
        <fullName evidence="1">Uncharacterized protein</fullName>
    </submittedName>
</protein>
<evidence type="ECO:0000313" key="2">
    <source>
        <dbReference type="Proteomes" id="UP000593567"/>
    </source>
</evidence>
<reference evidence="1" key="1">
    <citation type="submission" date="2020-06" db="EMBL/GenBank/DDBJ databases">
        <title>Draft genome of Bugula neritina, a colonial animal packing powerful symbionts and potential medicines.</title>
        <authorList>
            <person name="Rayko M."/>
        </authorList>
    </citation>
    <scope>NUCLEOTIDE SEQUENCE [LARGE SCALE GENOMIC DNA]</scope>
    <source>
        <strain evidence="1">Kwan_BN1</strain>
    </source>
</reference>
<evidence type="ECO:0000313" key="1">
    <source>
        <dbReference type="EMBL" id="KAF6021687.1"/>
    </source>
</evidence>
<proteinExistence type="predicted"/>
<organism evidence="1 2">
    <name type="scientific">Bugula neritina</name>
    <name type="common">Brown bryozoan</name>
    <name type="synonym">Sertularia neritina</name>
    <dbReference type="NCBI Taxonomy" id="10212"/>
    <lineage>
        <taxon>Eukaryota</taxon>
        <taxon>Metazoa</taxon>
        <taxon>Spiralia</taxon>
        <taxon>Lophotrochozoa</taxon>
        <taxon>Bryozoa</taxon>
        <taxon>Gymnolaemata</taxon>
        <taxon>Cheilostomatida</taxon>
        <taxon>Flustrina</taxon>
        <taxon>Buguloidea</taxon>
        <taxon>Bugulidae</taxon>
        <taxon>Bugula</taxon>
    </lineage>
</organism>
<gene>
    <name evidence="1" type="ORF">EB796_020006</name>
</gene>
<dbReference type="Proteomes" id="UP000593567">
    <property type="component" value="Unassembled WGS sequence"/>
</dbReference>
<dbReference type="EMBL" id="VXIV02002980">
    <property type="protein sequence ID" value="KAF6021687.1"/>
    <property type="molecule type" value="Genomic_DNA"/>
</dbReference>
<accession>A0A7J7J6Y5</accession>
<comment type="caution">
    <text evidence="1">The sequence shown here is derived from an EMBL/GenBank/DDBJ whole genome shotgun (WGS) entry which is preliminary data.</text>
</comment>
<sequence length="80" mass="9492">MVIAMALLSTSHASGYNSYSLRSHRIRYCCKYGKVQRKICPGLHLGGYAPRCHYVYSTVCKKYCYRPIIRRRPIRYQQHY</sequence>